<keyword evidence="7" id="KW-1015">Disulfide bond</keyword>
<proteinExistence type="predicted"/>
<dbReference type="GeneTree" id="ENSGT00390000006349"/>
<evidence type="ECO:0000256" key="10">
    <source>
        <dbReference type="ARBA" id="ARBA00050022"/>
    </source>
</evidence>
<keyword evidence="14" id="KW-1185">Reference proteome</keyword>
<evidence type="ECO:0000256" key="6">
    <source>
        <dbReference type="ARBA" id="ARBA00023136"/>
    </source>
</evidence>
<keyword evidence="8" id="KW-0393">Immunoglobulin domain</keyword>
<comment type="subcellular location">
    <subcellularLocation>
        <location evidence="1">Cell membrane</location>
        <topology evidence="1">Single-pass type I membrane protein</topology>
    </subcellularLocation>
</comment>
<evidence type="ECO:0000256" key="3">
    <source>
        <dbReference type="ARBA" id="ARBA00022692"/>
    </source>
</evidence>
<keyword evidence="4 12" id="KW-0732">Signal</keyword>
<dbReference type="PANTHER" id="PTHR35670">
    <property type="entry name" value="TRANSMEMBRANE PROTEIN 81"/>
    <property type="match status" value="1"/>
</dbReference>
<evidence type="ECO:0000256" key="11">
    <source>
        <dbReference type="SAM" id="Phobius"/>
    </source>
</evidence>
<keyword evidence="2" id="KW-1003">Cell membrane</keyword>
<dbReference type="Ensembl" id="ENSOMET00000019295.1">
    <property type="protein sequence ID" value="ENSOMEP00000012056.1"/>
    <property type="gene ID" value="ENSOMEG00000013421.1"/>
</dbReference>
<dbReference type="PANTHER" id="PTHR35670:SF1">
    <property type="entry name" value="TRANSMEMBRANE PROTEIN 81"/>
    <property type="match status" value="1"/>
</dbReference>
<comment type="function">
    <text evidence="9">Essential fertilization factor required for male fertility. Part of a conserved trimeric sperm complex with the essential fertilization factors IZUMO1 and SPACA6 which bridges sperm and oocyte membranes during fertilization by binding to IZUMO1R/JUNO on the oocyte.</text>
</comment>
<evidence type="ECO:0000256" key="12">
    <source>
        <dbReference type="SAM" id="SignalP"/>
    </source>
</evidence>
<organism evidence="13 14">
    <name type="scientific">Oryzias melastigma</name>
    <name type="common">Marine medaka</name>
    <dbReference type="NCBI Taxonomy" id="30732"/>
    <lineage>
        <taxon>Eukaryota</taxon>
        <taxon>Metazoa</taxon>
        <taxon>Chordata</taxon>
        <taxon>Craniata</taxon>
        <taxon>Vertebrata</taxon>
        <taxon>Euteleostomi</taxon>
        <taxon>Actinopterygii</taxon>
        <taxon>Neopterygii</taxon>
        <taxon>Teleostei</taxon>
        <taxon>Neoteleostei</taxon>
        <taxon>Acanthomorphata</taxon>
        <taxon>Ovalentaria</taxon>
        <taxon>Atherinomorphae</taxon>
        <taxon>Beloniformes</taxon>
        <taxon>Adrianichthyidae</taxon>
        <taxon>Oryziinae</taxon>
        <taxon>Oryzias</taxon>
    </lineage>
</organism>
<evidence type="ECO:0000256" key="5">
    <source>
        <dbReference type="ARBA" id="ARBA00022989"/>
    </source>
</evidence>
<dbReference type="InterPro" id="IPR039293">
    <property type="entry name" value="TMEM81"/>
</dbReference>
<dbReference type="AlphaFoldDB" id="A0A3B3C286"/>
<evidence type="ECO:0000313" key="13">
    <source>
        <dbReference type="Ensembl" id="ENSOMEP00000012056.1"/>
    </source>
</evidence>
<dbReference type="PaxDb" id="30732-ENSOMEP00000012056"/>
<accession>A0A3B3C286</accession>
<keyword evidence="6 11" id="KW-0472">Membrane</keyword>
<feature type="chain" id="PRO_5017228467" description="Transmembrane protein 81" evidence="12">
    <location>
        <begin position="22"/>
        <end position="220"/>
    </location>
</feature>
<dbReference type="Proteomes" id="UP000261560">
    <property type="component" value="Unplaced"/>
</dbReference>
<keyword evidence="3 11" id="KW-0812">Transmembrane</keyword>
<dbReference type="GO" id="GO:0005886">
    <property type="term" value="C:plasma membrane"/>
    <property type="evidence" value="ECO:0007669"/>
    <property type="project" value="UniProtKB-SubCell"/>
</dbReference>
<sequence length="220" mass="24829">MQCSHVKLCLHLLLFHLLVSAGPDETEKVVLEVITDSSPCSTTCGLGIKTQTLCLLKDSQKALEEKVERTGGTKGVSQTKVSEEAMGRFSWRVSWRYARGIISSDDSLFERWNAPLLDRMVLDPVKEESAGTYRCDVQDTNFRQVKRIYWGIRVLPVGVVNLDYESALDQWKQDEIQQKQLQTGSHTVLLYTVGISLSLAIVCTGLFSLYRKLKRRGSNK</sequence>
<evidence type="ECO:0000256" key="8">
    <source>
        <dbReference type="ARBA" id="ARBA00023319"/>
    </source>
</evidence>
<keyword evidence="5 11" id="KW-1133">Transmembrane helix</keyword>
<feature type="signal peptide" evidence="12">
    <location>
        <begin position="1"/>
        <end position="21"/>
    </location>
</feature>
<reference evidence="13" key="1">
    <citation type="submission" date="2025-08" db="UniProtKB">
        <authorList>
            <consortium name="Ensembl"/>
        </authorList>
    </citation>
    <scope>IDENTIFICATION</scope>
</reference>
<name>A0A3B3C286_ORYME</name>
<dbReference type="OMA" id="ECLTNWL"/>
<evidence type="ECO:0000313" key="14">
    <source>
        <dbReference type="Proteomes" id="UP000261560"/>
    </source>
</evidence>
<evidence type="ECO:0000256" key="1">
    <source>
        <dbReference type="ARBA" id="ARBA00004251"/>
    </source>
</evidence>
<evidence type="ECO:0000256" key="7">
    <source>
        <dbReference type="ARBA" id="ARBA00023157"/>
    </source>
</evidence>
<evidence type="ECO:0000256" key="2">
    <source>
        <dbReference type="ARBA" id="ARBA00022475"/>
    </source>
</evidence>
<reference evidence="13" key="2">
    <citation type="submission" date="2025-09" db="UniProtKB">
        <authorList>
            <consortium name="Ensembl"/>
        </authorList>
    </citation>
    <scope>IDENTIFICATION</scope>
</reference>
<protein>
    <recommendedName>
        <fullName evidence="10">Transmembrane protein 81</fullName>
    </recommendedName>
</protein>
<feature type="transmembrane region" description="Helical" evidence="11">
    <location>
        <begin position="188"/>
        <end position="210"/>
    </location>
</feature>
<evidence type="ECO:0000256" key="4">
    <source>
        <dbReference type="ARBA" id="ARBA00022729"/>
    </source>
</evidence>
<evidence type="ECO:0000256" key="9">
    <source>
        <dbReference type="ARBA" id="ARBA00049937"/>
    </source>
</evidence>